<reference evidence="1 2" key="1">
    <citation type="journal article" date="2019" name="Int. J. Syst. Evol. Microbiol.">
        <title>The Global Catalogue of Microorganisms (GCM) 10K type strain sequencing project: providing services to taxonomists for standard genome sequencing and annotation.</title>
        <authorList>
            <consortium name="The Broad Institute Genomics Platform"/>
            <consortium name="The Broad Institute Genome Sequencing Center for Infectious Disease"/>
            <person name="Wu L."/>
            <person name="Ma J."/>
        </authorList>
    </citation>
    <scope>NUCLEOTIDE SEQUENCE [LARGE SCALE GENOMIC DNA]</scope>
    <source>
        <strain evidence="1 2">JCM 6922</strain>
    </source>
</reference>
<proteinExistence type="predicted"/>
<gene>
    <name evidence="1" type="ORF">GCM10010421_40260</name>
</gene>
<dbReference type="Proteomes" id="UP001500460">
    <property type="component" value="Unassembled WGS sequence"/>
</dbReference>
<keyword evidence="2" id="KW-1185">Reference proteome</keyword>
<evidence type="ECO:0000313" key="2">
    <source>
        <dbReference type="Proteomes" id="UP001500460"/>
    </source>
</evidence>
<evidence type="ECO:0000313" key="1">
    <source>
        <dbReference type="EMBL" id="GAA2444900.1"/>
    </source>
</evidence>
<comment type="caution">
    <text evidence="1">The sequence shown here is derived from an EMBL/GenBank/DDBJ whole genome shotgun (WGS) entry which is preliminary data.</text>
</comment>
<accession>A0ABN3K2L2</accession>
<protein>
    <submittedName>
        <fullName evidence="1">Uncharacterized protein</fullName>
    </submittedName>
</protein>
<organism evidence="1 2">
    <name type="scientific">Streptomyces glaucus</name>
    <dbReference type="NCBI Taxonomy" id="284029"/>
    <lineage>
        <taxon>Bacteria</taxon>
        <taxon>Bacillati</taxon>
        <taxon>Actinomycetota</taxon>
        <taxon>Actinomycetes</taxon>
        <taxon>Kitasatosporales</taxon>
        <taxon>Streptomycetaceae</taxon>
        <taxon>Streptomyces</taxon>
    </lineage>
</organism>
<sequence>MRDWRRNLPVEEKVLGTKSIDLDNETLSVRLPIREPHAPMPPSRQYTAIAMGLPVLARALWSSARLARANRNGTAGRDVTAYGLLPREELDGTEHGPTALECADATLAARQGDWRPSAALLAATGQDRDRRWRRPAALARGAVEAVDHYKLNVVTDDGACT</sequence>
<name>A0ABN3K2L2_9ACTN</name>
<dbReference type="EMBL" id="BAAATK010000026">
    <property type="protein sequence ID" value="GAA2444900.1"/>
    <property type="molecule type" value="Genomic_DNA"/>
</dbReference>